<accession>A0A9Q8LA23</accession>
<evidence type="ECO:0000313" key="1">
    <source>
        <dbReference type="EMBL" id="UJO13541.1"/>
    </source>
</evidence>
<dbReference type="Proteomes" id="UP000756132">
    <property type="component" value="Chromosome 2"/>
</dbReference>
<protein>
    <submittedName>
        <fullName evidence="1">Uncharacterized protein</fullName>
    </submittedName>
</protein>
<dbReference type="EMBL" id="CP090164">
    <property type="protein sequence ID" value="UJO13541.1"/>
    <property type="molecule type" value="Genomic_DNA"/>
</dbReference>
<keyword evidence="2" id="KW-1185">Reference proteome</keyword>
<dbReference type="KEGG" id="ffu:CLAFUR5_02416"/>
<evidence type="ECO:0000313" key="2">
    <source>
        <dbReference type="Proteomes" id="UP000756132"/>
    </source>
</evidence>
<organism evidence="1 2">
    <name type="scientific">Passalora fulva</name>
    <name type="common">Tomato leaf mold</name>
    <name type="synonym">Cladosporium fulvum</name>
    <dbReference type="NCBI Taxonomy" id="5499"/>
    <lineage>
        <taxon>Eukaryota</taxon>
        <taxon>Fungi</taxon>
        <taxon>Dikarya</taxon>
        <taxon>Ascomycota</taxon>
        <taxon>Pezizomycotina</taxon>
        <taxon>Dothideomycetes</taxon>
        <taxon>Dothideomycetidae</taxon>
        <taxon>Mycosphaerellales</taxon>
        <taxon>Mycosphaerellaceae</taxon>
        <taxon>Fulvia</taxon>
    </lineage>
</organism>
<dbReference type="GeneID" id="71982294"/>
<name>A0A9Q8LA23_PASFU</name>
<proteinExistence type="predicted"/>
<dbReference type="AlphaFoldDB" id="A0A9Q8LA23"/>
<reference evidence="1" key="1">
    <citation type="submission" date="2021-12" db="EMBL/GenBank/DDBJ databases">
        <authorList>
            <person name="Zaccaron A."/>
            <person name="Stergiopoulos I."/>
        </authorList>
    </citation>
    <scope>NUCLEOTIDE SEQUENCE</scope>
    <source>
        <strain evidence="1">Race5_Kim</strain>
    </source>
</reference>
<reference evidence="1" key="2">
    <citation type="journal article" date="2022" name="Microb. Genom.">
        <title>A chromosome-scale genome assembly of the tomato pathogen Cladosporium fulvum reveals a compartmentalized genome architecture and the presence of a dispensable chromosome.</title>
        <authorList>
            <person name="Zaccaron A.Z."/>
            <person name="Chen L.H."/>
            <person name="Samaras A."/>
            <person name="Stergiopoulos I."/>
        </authorList>
    </citation>
    <scope>NUCLEOTIDE SEQUENCE</scope>
    <source>
        <strain evidence="1">Race5_Kim</strain>
    </source>
</reference>
<dbReference type="OrthoDB" id="2349272at2759"/>
<gene>
    <name evidence="1" type="ORF">CLAFUR5_02416</name>
</gene>
<dbReference type="RefSeq" id="XP_047757907.1">
    <property type="nucleotide sequence ID" value="XM_047901564.1"/>
</dbReference>
<sequence length="194" mass="20459">MVNTITPQSLITLAPSTSSCASASYPDECRTASIAAPAIAASFKQFKLNTFGAQAAAVAIQLFESGNFQYSKNHFPAPGRPGQGTRNMQSPAFNEKYAEYLATVPGSGITEEQVEAAKAKGPADVLELVNGDRWGFGSAAWFIGTQCSEDVRKGLDLGTQVGFERGLTECAGTEVTADRISGWRLVVKGGGGKW</sequence>